<sequence length="119" mass="12574">MADGRIVVEFVAADGAVTPRADTLLVVGDGRQPGPAEGWAGMVVAQPAATAFTHALGCQCCLPRGGLAGLMGDLFRKRATGGLKWFTRLVVVPPPGQEALWRASMEKDVLAQARFRVEN</sequence>
<dbReference type="Proteomes" id="UP000189683">
    <property type="component" value="Chromosome"/>
</dbReference>
<protein>
    <submittedName>
        <fullName evidence="1">Uncharacterized protein</fullName>
    </submittedName>
</protein>
<reference evidence="2" key="1">
    <citation type="submission" date="2017-02" db="EMBL/GenBank/DDBJ databases">
        <title>zhang.</title>
        <authorList>
            <person name="Zhang H."/>
        </authorList>
    </citation>
    <scope>NUCLEOTIDE SEQUENCE [LARGE SCALE GENOMIC DNA]</scope>
    <source>
        <strain evidence="2">RZS01</strain>
    </source>
</reference>
<accession>A0A9N7C8W8</accession>
<organism evidence="1 2">
    <name type="scientific">Komagataeibacter nataicola</name>
    <dbReference type="NCBI Taxonomy" id="265960"/>
    <lineage>
        <taxon>Bacteria</taxon>
        <taxon>Pseudomonadati</taxon>
        <taxon>Pseudomonadota</taxon>
        <taxon>Alphaproteobacteria</taxon>
        <taxon>Acetobacterales</taxon>
        <taxon>Acetobacteraceae</taxon>
        <taxon>Komagataeibacter</taxon>
    </lineage>
</organism>
<dbReference type="AlphaFoldDB" id="A0A9N7C8W8"/>
<proteinExistence type="predicted"/>
<name>A0A9N7C8W8_9PROT</name>
<dbReference type="RefSeq" id="WP_078525833.1">
    <property type="nucleotide sequence ID" value="NZ_CP019875.1"/>
</dbReference>
<gene>
    <name evidence="1" type="ORF">B0W47_10220</name>
</gene>
<dbReference type="KEGG" id="kna:B0W47_10220"/>
<evidence type="ECO:0000313" key="2">
    <source>
        <dbReference type="Proteomes" id="UP000189683"/>
    </source>
</evidence>
<dbReference type="EMBL" id="CP019875">
    <property type="protein sequence ID" value="AQU87791.1"/>
    <property type="molecule type" value="Genomic_DNA"/>
</dbReference>
<evidence type="ECO:0000313" key="1">
    <source>
        <dbReference type="EMBL" id="AQU87791.1"/>
    </source>
</evidence>